<reference evidence="2" key="2">
    <citation type="submission" date="2013-07" db="EMBL/GenBank/DDBJ databases">
        <authorList>
            <consortium name="The Broad Institute Genome Sequencing Platform"/>
            <person name="Cuomo C."/>
            <person name="Litvintseva A."/>
            <person name="Chen Y."/>
            <person name="Heitman J."/>
            <person name="Sun S."/>
            <person name="Springer D."/>
            <person name="Dromer F."/>
            <person name="Young S.K."/>
            <person name="Zeng Q."/>
            <person name="Gargeya S."/>
            <person name="Fitzgerald M."/>
            <person name="Abouelleil A."/>
            <person name="Alvarado L."/>
            <person name="Berlin A.M."/>
            <person name="Chapman S.B."/>
            <person name="Dewar J."/>
            <person name="Goldberg J."/>
            <person name="Griggs A."/>
            <person name="Gujja S."/>
            <person name="Hansen M."/>
            <person name="Howarth C."/>
            <person name="Imamovic A."/>
            <person name="Larimer J."/>
            <person name="McCowan C."/>
            <person name="Murphy C."/>
            <person name="Pearson M."/>
            <person name="Priest M."/>
            <person name="Roberts A."/>
            <person name="Saif S."/>
            <person name="Shea T."/>
            <person name="Sykes S."/>
            <person name="Wortman J."/>
            <person name="Nusbaum C."/>
            <person name="Birren B."/>
        </authorList>
    </citation>
    <scope>NUCLEOTIDE SEQUENCE</scope>
    <source>
        <strain evidence="2">CBS 10118</strain>
    </source>
</reference>
<dbReference type="EMBL" id="CP144541">
    <property type="protein sequence ID" value="WVW78455.1"/>
    <property type="molecule type" value="Genomic_DNA"/>
</dbReference>
<name>A0A1B9G4Z4_9TREE</name>
<sequence length="205" mass="24510">MVYKELADTLPSFYLDPEFFCPTIWSEVETLVYLVPPIGNDDHYLPHEDRDLSGLLPKLKKLIWIFDPSDIDPEAEGDQCNLHGEERQLLSELLAKNPELKLIIVNVGSANLRLMKGSREPFDEILCWYAEKFQDWYWDVLDSSSFYDDDEDDTKKTNYPYYLNVEEFVEREEWYEWFDPEEIIHWKRMNREIKKTIPKGEDVEE</sequence>
<gene>
    <name evidence="1" type="ORF">I302_03784</name>
    <name evidence="2" type="ORF">I302_100409</name>
</gene>
<evidence type="ECO:0000313" key="1">
    <source>
        <dbReference type="EMBL" id="OCF26107.1"/>
    </source>
</evidence>
<dbReference type="GeneID" id="30208183"/>
<dbReference type="EMBL" id="KI894020">
    <property type="protein sequence ID" value="OCF26107.1"/>
    <property type="molecule type" value="Genomic_DNA"/>
</dbReference>
<dbReference type="RefSeq" id="XP_019047177.1">
    <property type="nucleotide sequence ID" value="XM_019190429.1"/>
</dbReference>
<reference evidence="1" key="3">
    <citation type="submission" date="2014-01" db="EMBL/GenBank/DDBJ databases">
        <title>Evolution of pathogenesis and genome organization in the Tremellales.</title>
        <authorList>
            <person name="Cuomo C."/>
            <person name="Litvintseva A."/>
            <person name="Heitman J."/>
            <person name="Chen Y."/>
            <person name="Sun S."/>
            <person name="Springer D."/>
            <person name="Dromer F."/>
            <person name="Young S."/>
            <person name="Zeng Q."/>
            <person name="Chapman S."/>
            <person name="Gujja S."/>
            <person name="Saif S."/>
            <person name="Birren B."/>
        </authorList>
    </citation>
    <scope>NUCLEOTIDE SEQUENCE</scope>
    <source>
        <strain evidence="1">CBS 10118</strain>
    </source>
</reference>
<organism evidence="1">
    <name type="scientific">Kwoniella bestiolae CBS 10118</name>
    <dbReference type="NCBI Taxonomy" id="1296100"/>
    <lineage>
        <taxon>Eukaryota</taxon>
        <taxon>Fungi</taxon>
        <taxon>Dikarya</taxon>
        <taxon>Basidiomycota</taxon>
        <taxon>Agaricomycotina</taxon>
        <taxon>Tremellomycetes</taxon>
        <taxon>Tremellales</taxon>
        <taxon>Cryptococcaceae</taxon>
        <taxon>Kwoniella</taxon>
    </lineage>
</organism>
<reference evidence="1" key="1">
    <citation type="submission" date="2013-07" db="EMBL/GenBank/DDBJ databases">
        <title>The Genome Sequence of Cryptococcus bestiolae CBS10118.</title>
        <authorList>
            <consortium name="The Broad Institute Genome Sequencing Platform"/>
            <person name="Cuomo C."/>
            <person name="Litvintseva A."/>
            <person name="Chen Y."/>
            <person name="Heitman J."/>
            <person name="Sun S."/>
            <person name="Springer D."/>
            <person name="Dromer F."/>
            <person name="Young S.K."/>
            <person name="Zeng Q."/>
            <person name="Gargeya S."/>
            <person name="Fitzgerald M."/>
            <person name="Abouelleil A."/>
            <person name="Alvarado L."/>
            <person name="Berlin A.M."/>
            <person name="Chapman S.B."/>
            <person name="Dewar J."/>
            <person name="Goldberg J."/>
            <person name="Griggs A."/>
            <person name="Gujja S."/>
            <person name="Hansen M."/>
            <person name="Howarth C."/>
            <person name="Imamovic A."/>
            <person name="Larimer J."/>
            <person name="McCowan C."/>
            <person name="Murphy C."/>
            <person name="Pearson M."/>
            <person name="Priest M."/>
            <person name="Roberts A."/>
            <person name="Saif S."/>
            <person name="Shea T."/>
            <person name="Sykes S."/>
            <person name="Wortman J."/>
            <person name="Nusbaum C."/>
            <person name="Birren B."/>
        </authorList>
    </citation>
    <scope>NUCLEOTIDE SEQUENCE [LARGE SCALE GENOMIC DNA]</scope>
    <source>
        <strain evidence="1">CBS 10118</strain>
    </source>
</reference>
<evidence type="ECO:0000313" key="3">
    <source>
        <dbReference type="Proteomes" id="UP000092730"/>
    </source>
</evidence>
<reference evidence="2" key="4">
    <citation type="submission" date="2024-02" db="EMBL/GenBank/DDBJ databases">
        <title>Comparative genomics of Cryptococcus and Kwoniella reveals pathogenesis evolution and contrasting modes of karyotype evolution via chromosome fusion or intercentromeric recombination.</title>
        <authorList>
            <person name="Coelho M.A."/>
            <person name="David-Palma M."/>
            <person name="Shea T."/>
            <person name="Bowers K."/>
            <person name="McGinley-Smith S."/>
            <person name="Mohammad A.W."/>
            <person name="Gnirke A."/>
            <person name="Yurkov A.M."/>
            <person name="Nowrousian M."/>
            <person name="Sun S."/>
            <person name="Cuomo C.A."/>
            <person name="Heitman J."/>
        </authorList>
    </citation>
    <scope>NUCLEOTIDE SEQUENCE</scope>
    <source>
        <strain evidence="2">CBS 10118</strain>
    </source>
</reference>
<dbReference type="Proteomes" id="UP000092730">
    <property type="component" value="Chromosome 1"/>
</dbReference>
<keyword evidence="3" id="KW-1185">Reference proteome</keyword>
<evidence type="ECO:0000313" key="2">
    <source>
        <dbReference type="EMBL" id="WVW78455.1"/>
    </source>
</evidence>
<protein>
    <submittedName>
        <fullName evidence="1">Uncharacterized protein</fullName>
    </submittedName>
</protein>
<dbReference type="KEGG" id="kbi:30208183"/>
<dbReference type="VEuPathDB" id="FungiDB:I302_03784"/>
<dbReference type="AlphaFoldDB" id="A0A1B9G4Z4"/>
<proteinExistence type="predicted"/>
<accession>A0A1B9G4Z4</accession>